<proteinExistence type="predicted"/>
<dbReference type="SUPFAM" id="SSF48113">
    <property type="entry name" value="Heme-dependent peroxidases"/>
    <property type="match status" value="1"/>
</dbReference>
<dbReference type="Gene3D" id="1.10.640.10">
    <property type="entry name" value="Haem peroxidase domain superfamily, animal type"/>
    <property type="match status" value="1"/>
</dbReference>
<dbReference type="GO" id="GO:0005615">
    <property type="term" value="C:extracellular space"/>
    <property type="evidence" value="ECO:0007669"/>
    <property type="project" value="TreeGrafter"/>
</dbReference>
<evidence type="ECO:0000313" key="3">
    <source>
        <dbReference type="Proteomes" id="UP000267096"/>
    </source>
</evidence>
<reference evidence="4" key="1">
    <citation type="submission" date="2017-02" db="UniProtKB">
        <authorList>
            <consortium name="WormBaseParasite"/>
        </authorList>
    </citation>
    <scope>IDENTIFICATION</scope>
</reference>
<evidence type="ECO:0000313" key="4">
    <source>
        <dbReference type="WBParaSite" id="ASIM_0000547401-mRNA-1"/>
    </source>
</evidence>
<gene>
    <name evidence="2" type="ORF">ASIM_LOCUS5268</name>
</gene>
<dbReference type="GO" id="GO:0004601">
    <property type="term" value="F:peroxidase activity"/>
    <property type="evidence" value="ECO:0007669"/>
    <property type="project" value="UniProtKB-KW"/>
</dbReference>
<protein>
    <submittedName>
        <fullName evidence="4">AraC family transcriptional regulator</fullName>
    </submittedName>
</protein>
<keyword evidence="1" id="KW-0575">Peroxidase</keyword>
<sequence length="71" mass="8362">MNESNFRFYFENREQFTVEQTTALRRITFSSVLCATGDDIRLLPRHSFIVGNQSLIPCELIPVLDLEPWRE</sequence>
<organism evidence="4">
    <name type="scientific">Anisakis simplex</name>
    <name type="common">Herring worm</name>
    <dbReference type="NCBI Taxonomy" id="6269"/>
    <lineage>
        <taxon>Eukaryota</taxon>
        <taxon>Metazoa</taxon>
        <taxon>Ecdysozoa</taxon>
        <taxon>Nematoda</taxon>
        <taxon>Chromadorea</taxon>
        <taxon>Rhabditida</taxon>
        <taxon>Spirurina</taxon>
        <taxon>Ascaridomorpha</taxon>
        <taxon>Ascaridoidea</taxon>
        <taxon>Anisakidae</taxon>
        <taxon>Anisakis</taxon>
        <taxon>Anisakis simplex complex</taxon>
    </lineage>
</organism>
<dbReference type="GO" id="GO:0006979">
    <property type="term" value="P:response to oxidative stress"/>
    <property type="evidence" value="ECO:0007669"/>
    <property type="project" value="InterPro"/>
</dbReference>
<evidence type="ECO:0000313" key="2">
    <source>
        <dbReference type="EMBL" id="VDK25247.1"/>
    </source>
</evidence>
<dbReference type="Proteomes" id="UP000267096">
    <property type="component" value="Unassembled WGS sequence"/>
</dbReference>
<dbReference type="PANTHER" id="PTHR11475">
    <property type="entry name" value="OXIDASE/PEROXIDASE"/>
    <property type="match status" value="1"/>
</dbReference>
<dbReference type="WBParaSite" id="ASIM_0000547401-mRNA-1">
    <property type="protein sequence ID" value="ASIM_0000547401-mRNA-1"/>
    <property type="gene ID" value="ASIM_0000547401"/>
</dbReference>
<keyword evidence="1" id="KW-0560">Oxidoreductase</keyword>
<name>A0A0M3JCY9_ANISI</name>
<dbReference type="PANTHER" id="PTHR11475:SF22">
    <property type="entry name" value="PEROXIDASE SKPO-1"/>
    <property type="match status" value="1"/>
</dbReference>
<accession>A0A0M3JCY9</accession>
<dbReference type="AlphaFoldDB" id="A0A0M3JCY9"/>
<dbReference type="PROSITE" id="PS50292">
    <property type="entry name" value="PEROXIDASE_3"/>
    <property type="match status" value="1"/>
</dbReference>
<evidence type="ECO:0000256" key="1">
    <source>
        <dbReference type="ARBA" id="ARBA00022559"/>
    </source>
</evidence>
<dbReference type="InterPro" id="IPR037120">
    <property type="entry name" value="Haem_peroxidase_sf_animal"/>
</dbReference>
<dbReference type="GO" id="GO:0020037">
    <property type="term" value="F:heme binding"/>
    <property type="evidence" value="ECO:0007669"/>
    <property type="project" value="InterPro"/>
</dbReference>
<dbReference type="EMBL" id="UYRR01010129">
    <property type="protein sequence ID" value="VDK25247.1"/>
    <property type="molecule type" value="Genomic_DNA"/>
</dbReference>
<keyword evidence="3" id="KW-1185">Reference proteome</keyword>
<reference evidence="2 3" key="2">
    <citation type="submission" date="2018-11" db="EMBL/GenBank/DDBJ databases">
        <authorList>
            <consortium name="Pathogen Informatics"/>
        </authorList>
    </citation>
    <scope>NUCLEOTIDE SEQUENCE [LARGE SCALE GENOMIC DNA]</scope>
</reference>
<dbReference type="InterPro" id="IPR010255">
    <property type="entry name" value="Haem_peroxidase_sf"/>
</dbReference>
<dbReference type="InterPro" id="IPR019791">
    <property type="entry name" value="Haem_peroxidase_animal"/>
</dbReference>